<dbReference type="EMBL" id="KV454295">
    <property type="protein sequence ID" value="ODQ72363.1"/>
    <property type="molecule type" value="Genomic_DNA"/>
</dbReference>
<accession>A0A1E3Q3V1</accession>
<keyword evidence="5 6" id="KW-0472">Membrane</keyword>
<dbReference type="AlphaFoldDB" id="A0A1E3Q3V1"/>
<evidence type="ECO:0000313" key="8">
    <source>
        <dbReference type="Proteomes" id="UP000094385"/>
    </source>
</evidence>
<keyword evidence="3 6" id="KW-0812">Transmembrane</keyword>
<evidence type="ECO:0000256" key="4">
    <source>
        <dbReference type="ARBA" id="ARBA00022989"/>
    </source>
</evidence>
<keyword evidence="8" id="KW-1185">Reference proteome</keyword>
<comment type="similarity">
    <text evidence="2">Belongs to the peroxisomal membrane protein PXMP2/4 family.</text>
</comment>
<evidence type="ECO:0000256" key="5">
    <source>
        <dbReference type="ARBA" id="ARBA00023136"/>
    </source>
</evidence>
<dbReference type="OrthoDB" id="10267969at2759"/>
<evidence type="ECO:0000256" key="3">
    <source>
        <dbReference type="ARBA" id="ARBA00022692"/>
    </source>
</evidence>
<evidence type="ECO:0008006" key="9">
    <source>
        <dbReference type="Google" id="ProtNLM"/>
    </source>
</evidence>
<proteinExistence type="inferred from homology"/>
<dbReference type="Pfam" id="PF04117">
    <property type="entry name" value="Mpv17_PMP22"/>
    <property type="match status" value="1"/>
</dbReference>
<evidence type="ECO:0000256" key="2">
    <source>
        <dbReference type="ARBA" id="ARBA00006824"/>
    </source>
</evidence>
<dbReference type="Proteomes" id="UP000094385">
    <property type="component" value="Unassembled WGS sequence"/>
</dbReference>
<keyword evidence="4 6" id="KW-1133">Transmembrane helix</keyword>
<sequence length="75" mass="8624">MFIGYMSLLQDGNFEKAFVTIEREVPGIWKSSLLVWPFVSYITFGFVPVAWRVAFTSVIGIFWNIYISVVAIQVK</sequence>
<reference evidence="7 8" key="1">
    <citation type="journal article" date="2016" name="Proc. Natl. Acad. Sci. U.S.A.">
        <title>Comparative genomics of biotechnologically important yeasts.</title>
        <authorList>
            <person name="Riley R."/>
            <person name="Haridas S."/>
            <person name="Wolfe K.H."/>
            <person name="Lopes M.R."/>
            <person name="Hittinger C.T."/>
            <person name="Goeker M."/>
            <person name="Salamov A.A."/>
            <person name="Wisecaver J.H."/>
            <person name="Long T.M."/>
            <person name="Calvey C.H."/>
            <person name="Aerts A.L."/>
            <person name="Barry K.W."/>
            <person name="Choi C."/>
            <person name="Clum A."/>
            <person name="Coughlan A.Y."/>
            <person name="Deshpande S."/>
            <person name="Douglass A.P."/>
            <person name="Hanson S.J."/>
            <person name="Klenk H.-P."/>
            <person name="LaButti K.M."/>
            <person name="Lapidus A."/>
            <person name="Lindquist E.A."/>
            <person name="Lipzen A.M."/>
            <person name="Meier-Kolthoff J.P."/>
            <person name="Ohm R.A."/>
            <person name="Otillar R.P."/>
            <person name="Pangilinan J.L."/>
            <person name="Peng Y."/>
            <person name="Rokas A."/>
            <person name="Rosa C.A."/>
            <person name="Scheuner C."/>
            <person name="Sibirny A.A."/>
            <person name="Slot J.C."/>
            <person name="Stielow J.B."/>
            <person name="Sun H."/>
            <person name="Kurtzman C.P."/>
            <person name="Blackwell M."/>
            <person name="Grigoriev I.V."/>
            <person name="Jeffries T.W."/>
        </authorList>
    </citation>
    <scope>NUCLEOTIDE SEQUENCE [LARGE SCALE GENOMIC DNA]</scope>
    <source>
        <strain evidence="7 8">NRRL Y-11557</strain>
    </source>
</reference>
<dbReference type="InterPro" id="IPR007248">
    <property type="entry name" value="Mpv17_PMP22"/>
</dbReference>
<evidence type="ECO:0000313" key="7">
    <source>
        <dbReference type="EMBL" id="ODQ72363.1"/>
    </source>
</evidence>
<evidence type="ECO:0000256" key="1">
    <source>
        <dbReference type="ARBA" id="ARBA00004141"/>
    </source>
</evidence>
<name>A0A1E3Q3V1_LIPST</name>
<gene>
    <name evidence="7" type="ORF">LIPSTDRAFT_105007</name>
</gene>
<dbReference type="GO" id="GO:0016020">
    <property type="term" value="C:membrane"/>
    <property type="evidence" value="ECO:0007669"/>
    <property type="project" value="UniProtKB-SubCell"/>
</dbReference>
<evidence type="ECO:0000256" key="6">
    <source>
        <dbReference type="SAM" id="Phobius"/>
    </source>
</evidence>
<protein>
    <recommendedName>
        <fullName evidence="9">Protein SYM1</fullName>
    </recommendedName>
</protein>
<feature type="transmembrane region" description="Helical" evidence="6">
    <location>
        <begin position="57"/>
        <end position="74"/>
    </location>
</feature>
<organism evidence="7 8">
    <name type="scientific">Lipomyces starkeyi NRRL Y-11557</name>
    <dbReference type="NCBI Taxonomy" id="675824"/>
    <lineage>
        <taxon>Eukaryota</taxon>
        <taxon>Fungi</taxon>
        <taxon>Dikarya</taxon>
        <taxon>Ascomycota</taxon>
        <taxon>Saccharomycotina</taxon>
        <taxon>Lipomycetes</taxon>
        <taxon>Lipomycetales</taxon>
        <taxon>Lipomycetaceae</taxon>
        <taxon>Lipomyces</taxon>
    </lineage>
</organism>
<comment type="subcellular location">
    <subcellularLocation>
        <location evidence="1">Membrane</location>
        <topology evidence="1">Multi-pass membrane protein</topology>
    </subcellularLocation>
</comment>